<name>A0A1F7U292_9BACT</name>
<dbReference type="InterPro" id="IPR004570">
    <property type="entry name" value="Phosphatidylglycerol_P_synth"/>
</dbReference>
<dbReference type="GO" id="GO:0008444">
    <property type="term" value="F:CDP-diacylglycerol-glycerol-3-phosphate 3-phosphatidyltransferase activity"/>
    <property type="evidence" value="ECO:0007669"/>
    <property type="project" value="InterPro"/>
</dbReference>
<evidence type="ECO:0000256" key="11">
    <source>
        <dbReference type="RuleBase" id="RU003750"/>
    </source>
</evidence>
<dbReference type="Gene3D" id="1.20.120.1760">
    <property type="match status" value="1"/>
</dbReference>
<evidence type="ECO:0000256" key="4">
    <source>
        <dbReference type="ARBA" id="ARBA00022679"/>
    </source>
</evidence>
<evidence type="ECO:0000313" key="14">
    <source>
        <dbReference type="Proteomes" id="UP000176303"/>
    </source>
</evidence>
<evidence type="ECO:0000313" key="13">
    <source>
        <dbReference type="EMBL" id="OGL72332.1"/>
    </source>
</evidence>
<evidence type="ECO:0000256" key="6">
    <source>
        <dbReference type="ARBA" id="ARBA00022989"/>
    </source>
</evidence>
<dbReference type="InterPro" id="IPR050324">
    <property type="entry name" value="CDP-alcohol_PTase-I"/>
</dbReference>
<keyword evidence="3" id="KW-0444">Lipid biosynthesis</keyword>
<comment type="similarity">
    <text evidence="2 11">Belongs to the CDP-alcohol phosphatidyltransferase class-I family.</text>
</comment>
<dbReference type="InterPro" id="IPR043130">
    <property type="entry name" value="CDP-OH_PTrfase_TM_dom"/>
</dbReference>
<feature type="transmembrane region" description="Helical" evidence="12">
    <location>
        <begin position="45"/>
        <end position="63"/>
    </location>
</feature>
<feature type="transmembrane region" description="Helical" evidence="12">
    <location>
        <begin position="12"/>
        <end position="39"/>
    </location>
</feature>
<evidence type="ECO:0008006" key="15">
    <source>
        <dbReference type="Google" id="ProtNLM"/>
    </source>
</evidence>
<dbReference type="InterPro" id="IPR000462">
    <property type="entry name" value="CDP-OH_P_trans"/>
</dbReference>
<organism evidence="13 14">
    <name type="scientific">Candidatus Uhrbacteria bacterium RIFCSPHIGHO2_02_FULL_57_19</name>
    <dbReference type="NCBI Taxonomy" id="1802391"/>
    <lineage>
        <taxon>Bacteria</taxon>
        <taxon>Candidatus Uhriibacteriota</taxon>
    </lineage>
</organism>
<keyword evidence="10" id="KW-1208">Phospholipid metabolism</keyword>
<keyword evidence="8 12" id="KW-0472">Membrane</keyword>
<dbReference type="Pfam" id="PF01066">
    <property type="entry name" value="CDP-OH_P_transf"/>
    <property type="match status" value="1"/>
</dbReference>
<keyword evidence="9" id="KW-0594">Phospholipid biosynthesis</keyword>
<keyword evidence="7" id="KW-0443">Lipid metabolism</keyword>
<dbReference type="GO" id="GO:0046474">
    <property type="term" value="P:glycerophospholipid biosynthetic process"/>
    <property type="evidence" value="ECO:0007669"/>
    <property type="project" value="TreeGrafter"/>
</dbReference>
<comment type="subcellular location">
    <subcellularLocation>
        <location evidence="1">Membrane</location>
        <topology evidence="1">Multi-pass membrane protein</topology>
    </subcellularLocation>
</comment>
<evidence type="ECO:0000256" key="10">
    <source>
        <dbReference type="ARBA" id="ARBA00023264"/>
    </source>
</evidence>
<dbReference type="STRING" id="1802391.A3D72_01525"/>
<evidence type="ECO:0000256" key="12">
    <source>
        <dbReference type="SAM" id="Phobius"/>
    </source>
</evidence>
<sequence length="188" mass="20370">MALVIDRAVRPLVLHLPAWVTPNAISIVRGLAVIPVVLVHREHPFIAGFGILLPAMLLDLVDGPLARARGQASQIGAFLDATADKIFIHGVLWLACYPRIPLPAAVAMSYLDALLTVIRPMKRYLGSTAKANDFGKWKTVFQAVGIGFYLVRLPILETLGLPILIGALVMAALSFGGHARDLFRSNDF</sequence>
<dbReference type="PROSITE" id="PS00379">
    <property type="entry name" value="CDP_ALCOHOL_P_TRANSF"/>
    <property type="match status" value="1"/>
</dbReference>
<keyword evidence="5 12" id="KW-0812">Transmembrane</keyword>
<feature type="transmembrane region" description="Helical" evidence="12">
    <location>
        <begin position="161"/>
        <end position="179"/>
    </location>
</feature>
<keyword evidence="4 11" id="KW-0808">Transferase</keyword>
<keyword evidence="6 12" id="KW-1133">Transmembrane helix</keyword>
<reference evidence="13 14" key="1">
    <citation type="journal article" date="2016" name="Nat. Commun.">
        <title>Thousands of microbial genomes shed light on interconnected biogeochemical processes in an aquifer system.</title>
        <authorList>
            <person name="Anantharaman K."/>
            <person name="Brown C.T."/>
            <person name="Hug L.A."/>
            <person name="Sharon I."/>
            <person name="Castelle C.J."/>
            <person name="Probst A.J."/>
            <person name="Thomas B.C."/>
            <person name="Singh A."/>
            <person name="Wilkins M.J."/>
            <person name="Karaoz U."/>
            <person name="Brodie E.L."/>
            <person name="Williams K.H."/>
            <person name="Hubbard S.S."/>
            <person name="Banfield J.F."/>
        </authorList>
    </citation>
    <scope>NUCLEOTIDE SEQUENCE [LARGE SCALE GENOMIC DNA]</scope>
</reference>
<gene>
    <name evidence="13" type="ORF">A3D72_01525</name>
</gene>
<evidence type="ECO:0000256" key="5">
    <source>
        <dbReference type="ARBA" id="ARBA00022692"/>
    </source>
</evidence>
<evidence type="ECO:0000256" key="3">
    <source>
        <dbReference type="ARBA" id="ARBA00022516"/>
    </source>
</evidence>
<dbReference type="PANTHER" id="PTHR14269:SF11">
    <property type="entry name" value="CDP-DIACYLGLYCEROL--GLYCEROL-3-PHOSPHATE 3-PHOSPHATIDYLTRANSFERASE"/>
    <property type="match status" value="1"/>
</dbReference>
<dbReference type="EMBL" id="MGDZ01000067">
    <property type="protein sequence ID" value="OGL72332.1"/>
    <property type="molecule type" value="Genomic_DNA"/>
</dbReference>
<dbReference type="AlphaFoldDB" id="A0A1F7U292"/>
<dbReference type="GO" id="GO:0016020">
    <property type="term" value="C:membrane"/>
    <property type="evidence" value="ECO:0007669"/>
    <property type="project" value="UniProtKB-SubCell"/>
</dbReference>
<evidence type="ECO:0000256" key="2">
    <source>
        <dbReference type="ARBA" id="ARBA00010441"/>
    </source>
</evidence>
<proteinExistence type="inferred from homology"/>
<dbReference type="PANTHER" id="PTHR14269">
    <property type="entry name" value="CDP-DIACYLGLYCEROL--GLYCEROL-3-PHOSPHATE 3-PHOSPHATIDYLTRANSFERASE-RELATED"/>
    <property type="match status" value="1"/>
</dbReference>
<evidence type="ECO:0000256" key="7">
    <source>
        <dbReference type="ARBA" id="ARBA00023098"/>
    </source>
</evidence>
<evidence type="ECO:0000256" key="9">
    <source>
        <dbReference type="ARBA" id="ARBA00023209"/>
    </source>
</evidence>
<dbReference type="PIRSF" id="PIRSF000847">
    <property type="entry name" value="Phos_ph_gly_syn"/>
    <property type="match status" value="1"/>
</dbReference>
<evidence type="ECO:0000256" key="1">
    <source>
        <dbReference type="ARBA" id="ARBA00004141"/>
    </source>
</evidence>
<comment type="caution">
    <text evidence="13">The sequence shown here is derived from an EMBL/GenBank/DDBJ whole genome shotgun (WGS) entry which is preliminary data.</text>
</comment>
<accession>A0A1F7U292</accession>
<protein>
    <recommendedName>
        <fullName evidence="15">CDP-diacylglycerol--glycerol-3-phosphate 3-phosphatidyltransferase</fullName>
    </recommendedName>
</protein>
<dbReference type="Proteomes" id="UP000176303">
    <property type="component" value="Unassembled WGS sequence"/>
</dbReference>
<evidence type="ECO:0000256" key="8">
    <source>
        <dbReference type="ARBA" id="ARBA00023136"/>
    </source>
</evidence>
<dbReference type="InterPro" id="IPR048254">
    <property type="entry name" value="CDP_ALCOHOL_P_TRANSF_CS"/>
</dbReference>